<dbReference type="InterPro" id="IPR011047">
    <property type="entry name" value="Quinoprotein_ADH-like_sf"/>
</dbReference>
<evidence type="ECO:0000256" key="3">
    <source>
        <dbReference type="ARBA" id="ARBA00022558"/>
    </source>
</evidence>
<reference evidence="10 11" key="1">
    <citation type="submission" date="2020-04" db="EMBL/GenBank/DDBJ databases">
        <title>Usitatibacter rugosus gen. nov., sp. nov. and Usitatibacter palustris sp. nov., novel members of Usitatibacteraceae fam. nov. within the order Nitrosomonadales isolated from soil.</title>
        <authorList>
            <person name="Huber K.J."/>
            <person name="Neumann-Schaal M."/>
            <person name="Geppert A."/>
            <person name="Luckner M."/>
            <person name="Wanner G."/>
            <person name="Overmann J."/>
        </authorList>
    </citation>
    <scope>NUCLEOTIDE SEQUENCE [LARGE SCALE GENOMIC DNA]</scope>
    <source>
        <strain evidence="10 11">Swamp67</strain>
    </source>
</reference>
<protein>
    <recommendedName>
        <fullName evidence="9">PilY1 beta-propeller domain-containing protein</fullName>
    </recommendedName>
</protein>
<feature type="compositionally biased region" description="Acidic residues" evidence="7">
    <location>
        <begin position="211"/>
        <end position="221"/>
    </location>
</feature>
<dbReference type="InParanoid" id="A0A6M4HBF9"/>
<dbReference type="KEGG" id="upl:DSM104440_03249"/>
<organism evidence="10 11">
    <name type="scientific">Usitatibacter palustris</name>
    <dbReference type="NCBI Taxonomy" id="2732487"/>
    <lineage>
        <taxon>Bacteria</taxon>
        <taxon>Pseudomonadati</taxon>
        <taxon>Pseudomonadota</taxon>
        <taxon>Betaproteobacteria</taxon>
        <taxon>Nitrosomonadales</taxon>
        <taxon>Usitatibacteraceae</taxon>
        <taxon>Usitatibacter</taxon>
    </lineage>
</organism>
<dbReference type="InterPro" id="IPR008707">
    <property type="entry name" value="B-propeller_PilY1"/>
</dbReference>
<dbReference type="EMBL" id="CP053073">
    <property type="protein sequence ID" value="QJR16415.1"/>
    <property type="molecule type" value="Genomic_DNA"/>
</dbReference>
<evidence type="ECO:0000313" key="10">
    <source>
        <dbReference type="EMBL" id="QJR16415.1"/>
    </source>
</evidence>
<feature type="region of interest" description="Disordered" evidence="7">
    <location>
        <begin position="189"/>
        <end position="221"/>
    </location>
</feature>
<evidence type="ECO:0000256" key="4">
    <source>
        <dbReference type="ARBA" id="ARBA00022723"/>
    </source>
</evidence>
<evidence type="ECO:0000256" key="8">
    <source>
        <dbReference type="SAM" id="SignalP"/>
    </source>
</evidence>
<sequence>MNVLNLRRFVAVSALGVAAAIVLAPPARAQLADLADVPLANTASTSVLPNLMYILDDSGSMNWNYMPDQLFRNTGQDFYLNCKRCNTNALTVSNVNTGSSNETITTAGDNGSNNHRAAVNSTVIFIAGTPPAPLALNTVYFVKSVPSSTTLTLSTTVGGTTINLTGNTTGATVVIDEGCTGPGGKQDAGYGFTANNPTSPRGSPCGNDNTDPNDLETDQDDIPTYGEAPFYATKFNQIWYNPDITYSPAMQANGTAMTASNPTSAKADAYATGGATNLTNAFNEVIYCTKDDPTAAEKTNTAICRYNGRHNTGAFLGGGLPNYFLYFKNGTNGNVGLPNAVFRYKIRHQTSNPHYYNITPHEYCSDINLTTCALANAAGANPGGGFTIEAPVRWCKTEADAALPAVVTGNTGSPATPRCRKKFDATSHPYPRLGRFNRVDIWPTQANHTRGATSVRTDCASASVCTHAEELQNFANWYSFYRTRMALMKTASGRAFGALANADRFRIGFITINPGGNGSDKFLKVNKFITTHKQSWYDLLYAQTTNGSTPLPQALSRVGRYYAGLNTGISAGMIPTATDDPVQYACQHNYALLTTDGYWNSSANSNLGSGTVDNVDSSNSGFFTRAVGAYDGGTGLSATNTLADVAAYYYKEDLRTSGAVADNIVPTSSKDTNNKQHMVTFTLGLGLEGFMDYIPDYETNTGGDFSKIKAGTSGACSWTTGVCNWPVPVSGQPSTLDDLWHAAVNARGTYFSAGDPNSLTQGLGSALSKLQVMTAAAAASATSSPNITETDNYIYSSTFRTTEWDGEIVAQRIDTVTGNVLPAIVWSAQTLLDSRSSATSDSRTIFTIDESGANKRKNFAYGSLSAGAVGAIAAEQPYFSGKCGQFSQCALLLPAQQTIANNGDNLVNYLRGWRVHEDFVSPETGSPFRKRPHILGDPVNATPAFVKAAVFNFADAVTPDYASFKNTQDTRQGVLYIAANDGMLHAFNGDTGAELWAYVPRIVMPKLHKLATANWGSAHTFNVDGSPQVMDVFTGSAWRTILVAGLNSGGRGFYALDVTDPATPKVLWEFCESASMCANWDADVGFSYGNPVITKRVVDGKWVVFVTSGMNNVTPGDGRGYLFTLDAMTGAKLSKVTTAEGTAAYPSGLNKMSGYADSFAVDNTGKFLYAGDLYGNVWKFNTATANPSVSKLAILLDGSGKKQAITSRPELGAIDGYPVIFVGTGRYLGEDDLPDPATVLPSPPGLPYAYQQSLYAIKDKGTSYGNFRAVSGVVQQTIIDGGTTRSTSTNPVDWGVNDGWFMDLNPGGTSPGERINLDPQLVQGTLVVVTNVPNNSACSIGGDSWIYQFDFKTGQFVPSSAGSVAGQKFTGQITVGAVIVRLPSGIFKGIATGATGTKTPFDVKIGGGGGNARRISWRELIQR</sequence>
<evidence type="ECO:0000256" key="5">
    <source>
        <dbReference type="ARBA" id="ARBA00022837"/>
    </source>
</evidence>
<feature type="domain" description="PilY1 beta-propeller" evidence="9">
    <location>
        <begin position="935"/>
        <end position="1232"/>
    </location>
</feature>
<evidence type="ECO:0000259" key="9">
    <source>
        <dbReference type="Pfam" id="PF05567"/>
    </source>
</evidence>
<dbReference type="InterPro" id="IPR015943">
    <property type="entry name" value="WD40/YVTN_repeat-like_dom_sf"/>
</dbReference>
<dbReference type="GO" id="GO:0009289">
    <property type="term" value="C:pilus"/>
    <property type="evidence" value="ECO:0007669"/>
    <property type="project" value="UniProtKB-SubCell"/>
</dbReference>
<feature type="chain" id="PRO_5027000719" description="PilY1 beta-propeller domain-containing protein" evidence="8">
    <location>
        <begin position="30"/>
        <end position="1423"/>
    </location>
</feature>
<keyword evidence="6" id="KW-0281">Fimbrium</keyword>
<evidence type="ECO:0000256" key="2">
    <source>
        <dbReference type="ARBA" id="ARBA00008387"/>
    </source>
</evidence>
<dbReference type="RefSeq" id="WP_171164488.1">
    <property type="nucleotide sequence ID" value="NZ_CP053073.1"/>
</dbReference>
<keyword evidence="4" id="KW-0479">Metal-binding</keyword>
<evidence type="ECO:0000256" key="7">
    <source>
        <dbReference type="SAM" id="MobiDB-lite"/>
    </source>
</evidence>
<name>A0A6M4HBF9_9PROT</name>
<dbReference type="Pfam" id="PF05567">
    <property type="entry name" value="T4P_PilY1"/>
    <property type="match status" value="1"/>
</dbReference>
<dbReference type="SUPFAM" id="SSF50998">
    <property type="entry name" value="Quinoprotein alcohol dehydrogenase-like"/>
    <property type="match status" value="1"/>
</dbReference>
<gene>
    <name evidence="10" type="ORF">DSM104440_03249</name>
</gene>
<keyword evidence="8" id="KW-0732">Signal</keyword>
<keyword evidence="3" id="KW-1029">Fimbrium biogenesis</keyword>
<dbReference type="InterPro" id="IPR018391">
    <property type="entry name" value="PQQ_b-propeller_rpt"/>
</dbReference>
<keyword evidence="11" id="KW-1185">Reference proteome</keyword>
<feature type="signal peptide" evidence="8">
    <location>
        <begin position="1"/>
        <end position="29"/>
    </location>
</feature>
<evidence type="ECO:0000313" key="11">
    <source>
        <dbReference type="Proteomes" id="UP000503096"/>
    </source>
</evidence>
<proteinExistence type="inferred from homology"/>
<dbReference type="GO" id="GO:0046872">
    <property type="term" value="F:metal ion binding"/>
    <property type="evidence" value="ECO:0007669"/>
    <property type="project" value="UniProtKB-KW"/>
</dbReference>
<dbReference type="Gene3D" id="2.130.10.10">
    <property type="entry name" value="YVTN repeat-like/Quinoprotein amine dehydrogenase"/>
    <property type="match status" value="1"/>
</dbReference>
<accession>A0A6M4HBF9</accession>
<keyword evidence="5" id="KW-0106">Calcium</keyword>
<evidence type="ECO:0000256" key="6">
    <source>
        <dbReference type="ARBA" id="ARBA00023263"/>
    </source>
</evidence>
<dbReference type="Proteomes" id="UP000503096">
    <property type="component" value="Chromosome"/>
</dbReference>
<feature type="compositionally biased region" description="Polar residues" evidence="7">
    <location>
        <begin position="193"/>
        <end position="210"/>
    </location>
</feature>
<comment type="subcellular location">
    <subcellularLocation>
        <location evidence="1">Fimbrium</location>
    </subcellularLocation>
</comment>
<evidence type="ECO:0000256" key="1">
    <source>
        <dbReference type="ARBA" id="ARBA00004561"/>
    </source>
</evidence>
<dbReference type="SMART" id="SM00564">
    <property type="entry name" value="PQQ"/>
    <property type="match status" value="3"/>
</dbReference>
<comment type="similarity">
    <text evidence="2">Belongs to the PilY1 family.</text>
</comment>